<keyword evidence="4" id="KW-1185">Reference proteome</keyword>
<dbReference type="RefSeq" id="WP_203843298.1">
    <property type="nucleotide sequence ID" value="NZ_BAAATV010000034.1"/>
</dbReference>
<dbReference type="SUPFAM" id="SSF51735">
    <property type="entry name" value="NAD(P)-binding Rossmann-fold domains"/>
    <property type="match status" value="1"/>
</dbReference>
<comment type="similarity">
    <text evidence="1">Belongs to the short-chain dehydrogenases/reductases (SDR) family.</text>
</comment>
<proteinExistence type="inferred from homology"/>
<protein>
    <submittedName>
        <fullName evidence="3">Short-chain dehydrogenase/reductase</fullName>
    </submittedName>
</protein>
<dbReference type="PANTHER" id="PTHR45024">
    <property type="entry name" value="DEHYDROGENASES, SHORT CHAIN"/>
    <property type="match status" value="1"/>
</dbReference>
<dbReference type="InterPro" id="IPR036291">
    <property type="entry name" value="NAD(P)-bd_dom_sf"/>
</dbReference>
<dbReference type="EMBL" id="BOMN01000143">
    <property type="protein sequence ID" value="GIE26388.1"/>
    <property type="molecule type" value="Genomic_DNA"/>
</dbReference>
<dbReference type="InterPro" id="IPR051687">
    <property type="entry name" value="Peroxisomal_Beta-Oxidation"/>
</dbReference>
<dbReference type="Proteomes" id="UP000603200">
    <property type="component" value="Unassembled WGS sequence"/>
</dbReference>
<organism evidence="3 4">
    <name type="scientific">Winogradskya humida</name>
    <dbReference type="NCBI Taxonomy" id="113566"/>
    <lineage>
        <taxon>Bacteria</taxon>
        <taxon>Bacillati</taxon>
        <taxon>Actinomycetota</taxon>
        <taxon>Actinomycetes</taxon>
        <taxon>Micromonosporales</taxon>
        <taxon>Micromonosporaceae</taxon>
        <taxon>Winogradskya</taxon>
    </lineage>
</organism>
<evidence type="ECO:0000313" key="4">
    <source>
        <dbReference type="Proteomes" id="UP000603200"/>
    </source>
</evidence>
<dbReference type="PRINTS" id="PR00081">
    <property type="entry name" value="GDHRDH"/>
</dbReference>
<reference evidence="3 4" key="1">
    <citation type="submission" date="2021-01" db="EMBL/GenBank/DDBJ databases">
        <title>Whole genome shotgun sequence of Actinoplanes humidus NBRC 14915.</title>
        <authorList>
            <person name="Komaki H."/>
            <person name="Tamura T."/>
        </authorList>
    </citation>
    <scope>NUCLEOTIDE SEQUENCE [LARGE SCALE GENOMIC DNA]</scope>
    <source>
        <strain evidence="3 4">NBRC 14915</strain>
    </source>
</reference>
<sequence length="303" mass="31274">MSKRLQGRAALVTGAGNGIGKNVALALAAEGASVVVNDLGTDVQGDGTNSAAADGTVAEIEAAGGTAVANYDSIAESAGCKRAVQTAIENFGSCDIVIANAGALLDASSLGLRAGDDSWQRLLNLYLGQKFWLSREAVPGMLERGWGRVLFATSEIGRGTQKNPLGAVAMSGGIGMIRDLGAQHRGSGVTFNAYAPAAATRTYELFKDQIEAGLTASGIPEEELAAHHLPGPEFIAPMITWLCTDAAADVTGEVFSLNGGTIARWSRMEDVSTLVNTQGGAAAKWSLDDLDKLAVKHLFPTAL</sequence>
<keyword evidence="2" id="KW-0560">Oxidoreductase</keyword>
<name>A0ABQ4A6B6_9ACTN</name>
<dbReference type="InterPro" id="IPR002347">
    <property type="entry name" value="SDR_fam"/>
</dbReference>
<evidence type="ECO:0000313" key="3">
    <source>
        <dbReference type="EMBL" id="GIE26388.1"/>
    </source>
</evidence>
<accession>A0ABQ4A6B6</accession>
<evidence type="ECO:0000256" key="2">
    <source>
        <dbReference type="ARBA" id="ARBA00023002"/>
    </source>
</evidence>
<gene>
    <name evidence="3" type="ORF">Ahu01nite_094900</name>
</gene>
<dbReference type="PANTHER" id="PTHR45024:SF2">
    <property type="entry name" value="SCP2 DOMAIN-CONTAINING PROTEIN"/>
    <property type="match status" value="1"/>
</dbReference>
<comment type="caution">
    <text evidence="3">The sequence shown here is derived from an EMBL/GenBank/DDBJ whole genome shotgun (WGS) entry which is preliminary data.</text>
</comment>
<evidence type="ECO:0000256" key="1">
    <source>
        <dbReference type="ARBA" id="ARBA00006484"/>
    </source>
</evidence>
<dbReference type="Gene3D" id="3.40.50.720">
    <property type="entry name" value="NAD(P)-binding Rossmann-like Domain"/>
    <property type="match status" value="1"/>
</dbReference>
<dbReference type="Pfam" id="PF00106">
    <property type="entry name" value="adh_short"/>
    <property type="match status" value="1"/>
</dbReference>